<dbReference type="Proteomes" id="UP000002037">
    <property type="component" value="Unassembled WGS sequence"/>
</dbReference>
<reference evidence="2 3" key="1">
    <citation type="journal article" date="2009" name="Nature">
        <title>Evolution of pathogenicity and sexual reproduction in eight Candida genomes.</title>
        <authorList>
            <person name="Butler G."/>
            <person name="Rasmussen M.D."/>
            <person name="Lin M.F."/>
            <person name="Santos M.A."/>
            <person name="Sakthikumar S."/>
            <person name="Munro C.A."/>
            <person name="Rheinbay E."/>
            <person name="Grabherr M."/>
            <person name="Forche A."/>
            <person name="Reedy J.L."/>
            <person name="Agrafioti I."/>
            <person name="Arnaud M.B."/>
            <person name="Bates S."/>
            <person name="Brown A.J."/>
            <person name="Brunke S."/>
            <person name="Costanzo M.C."/>
            <person name="Fitzpatrick D.A."/>
            <person name="de Groot P.W."/>
            <person name="Harris D."/>
            <person name="Hoyer L.L."/>
            <person name="Hube B."/>
            <person name="Klis F.M."/>
            <person name="Kodira C."/>
            <person name="Lennard N."/>
            <person name="Logue M.E."/>
            <person name="Martin R."/>
            <person name="Neiman A.M."/>
            <person name="Nikolaou E."/>
            <person name="Quail M.A."/>
            <person name="Quinn J."/>
            <person name="Santos M.C."/>
            <person name="Schmitzberger F.F."/>
            <person name="Sherlock G."/>
            <person name="Shah P."/>
            <person name="Silverstein K.A."/>
            <person name="Skrzypek M.S."/>
            <person name="Soll D."/>
            <person name="Staggs R."/>
            <person name="Stansfield I."/>
            <person name="Stumpf M.P."/>
            <person name="Sudbery P.E."/>
            <person name="Srikantha T."/>
            <person name="Zeng Q."/>
            <person name="Berman J."/>
            <person name="Berriman M."/>
            <person name="Heitman J."/>
            <person name="Gow N.A."/>
            <person name="Lorenz M.C."/>
            <person name="Birren B.W."/>
            <person name="Kellis M."/>
            <person name="Cuomo C.A."/>
        </authorList>
    </citation>
    <scope>NUCLEOTIDE SEQUENCE [LARGE SCALE GENOMIC DNA]</scope>
    <source>
        <strain evidence="3">ATCC MYA-3404 / T1</strain>
    </source>
</reference>
<feature type="region of interest" description="Disordered" evidence="1">
    <location>
        <begin position="332"/>
        <end position="354"/>
    </location>
</feature>
<feature type="region of interest" description="Disordered" evidence="1">
    <location>
        <begin position="110"/>
        <end position="142"/>
    </location>
</feature>
<organism evidence="2 3">
    <name type="scientific">Candida tropicalis (strain ATCC MYA-3404 / T1)</name>
    <name type="common">Yeast</name>
    <dbReference type="NCBI Taxonomy" id="294747"/>
    <lineage>
        <taxon>Eukaryota</taxon>
        <taxon>Fungi</taxon>
        <taxon>Dikarya</taxon>
        <taxon>Ascomycota</taxon>
        <taxon>Saccharomycotina</taxon>
        <taxon>Pichiomycetes</taxon>
        <taxon>Debaryomycetaceae</taxon>
        <taxon>Candida/Lodderomyces clade</taxon>
        <taxon>Candida</taxon>
    </lineage>
</organism>
<sequence length="751" mass="85425">MSVPPQNQISAIRYKNKEKTLNQKYDTVSNPNFHNSVRPASFLPPLPPLPQFKDNLILAPPMTQATLNRLEVESTSTKSLPISFPYYFLDQEDPQDTFHLWRTDTESVVKSTKDKELPEPPLKNSNNQQQQQQSHLESKNNNQNMVKTYNEFNPKRFSHFIVDEQNPYVSQRLDNLSVVSPSLESAGYEIIRSLTPMQKNTKTSASILNPERNLGGSAEVLNNTQRDISDSMGSQATIFSTRPEQDSPLLSRNENSRKKRAAKVLFKRKAKRTSNVIVPMSSSTNSSLARKNAIKSKQGSWFYRLKLSLKKMISKFKFYSFKVSTKRTASVKRSRTIQSLRRRRRRRENPQPKDIKRIKSIRVGSSPFNISAPITNPQLGKQPVFKVAKIDDSLKFRAGAPKENVNLVDYDEAFGKMNHLSEYIYQQETEYFKKHGVKKNDNVASPEILGESKSMLPSPNFDDSPSELLTDSVTTHAKTMPPIPPPHLDHSFASNQRDQSPKRIPVPEPTSPPPEQQQQKQNIVELWEEYLRLVLYKRIQLRQEINMFQNFMVSEFTPNTNKRQHSTRSVSKSQGGLFVPDKHEQSIANSSTINGSSIYTDSNTLELVKSMECEKLVVKSNSAGGSTNAESRGDNASVYTSSSLESSSMINDKDEEFNTRVLHRRSMLGEMLEYSSEDDVQDEDYYDDNNDSDVNDEDDQSIQKSNSIVSKQSDIILKKYGTVVRRNSSRLNSPLKRSFGLNHSLSSIANE</sequence>
<feature type="compositionally biased region" description="Low complexity" evidence="1">
    <location>
        <begin position="637"/>
        <end position="648"/>
    </location>
</feature>
<proteinExistence type="predicted"/>
<evidence type="ECO:0000313" key="2">
    <source>
        <dbReference type="EMBL" id="EER34861.1"/>
    </source>
</evidence>
<protein>
    <submittedName>
        <fullName evidence="2">Uncharacterized protein</fullName>
    </submittedName>
</protein>
<feature type="compositionally biased region" description="Pro residues" evidence="1">
    <location>
        <begin position="504"/>
        <end position="515"/>
    </location>
</feature>
<dbReference type="VEuPathDB" id="FungiDB:CTRG_01723"/>
<gene>
    <name evidence="2" type="ORF">CTRG_01723</name>
</gene>
<dbReference type="eggNOG" id="ENOG502RQ1U">
    <property type="taxonomic scope" value="Eukaryota"/>
</dbReference>
<dbReference type="OrthoDB" id="4087712at2759"/>
<evidence type="ECO:0000256" key="1">
    <source>
        <dbReference type="SAM" id="MobiDB-lite"/>
    </source>
</evidence>
<dbReference type="GeneID" id="8301542"/>
<feature type="region of interest" description="Disordered" evidence="1">
    <location>
        <begin position="621"/>
        <end position="651"/>
    </location>
</feature>
<accession>C5M791</accession>
<dbReference type="RefSeq" id="XP_002547416.1">
    <property type="nucleotide sequence ID" value="XM_002547370.1"/>
</dbReference>
<feature type="region of interest" description="Disordered" evidence="1">
    <location>
        <begin position="476"/>
        <end position="520"/>
    </location>
</feature>
<feature type="compositionally biased region" description="Low complexity" evidence="1">
    <location>
        <begin position="124"/>
        <end position="134"/>
    </location>
</feature>
<dbReference type="KEGG" id="ctp:CTRG_01723"/>
<name>C5M791_CANTT</name>
<feature type="compositionally biased region" description="Basic residues" evidence="1">
    <location>
        <begin position="332"/>
        <end position="347"/>
    </location>
</feature>
<feature type="compositionally biased region" description="Polar residues" evidence="1">
    <location>
        <begin position="239"/>
        <end position="253"/>
    </location>
</feature>
<feature type="compositionally biased region" description="Acidic residues" evidence="1">
    <location>
        <begin position="675"/>
        <end position="700"/>
    </location>
</feature>
<feature type="region of interest" description="Disordered" evidence="1">
    <location>
        <begin position="674"/>
        <end position="705"/>
    </location>
</feature>
<keyword evidence="3" id="KW-1185">Reference proteome</keyword>
<evidence type="ECO:0000313" key="3">
    <source>
        <dbReference type="Proteomes" id="UP000002037"/>
    </source>
</evidence>
<dbReference type="AlphaFoldDB" id="C5M791"/>
<feature type="compositionally biased region" description="Polar residues" evidence="1">
    <location>
        <begin position="621"/>
        <end position="630"/>
    </location>
</feature>
<feature type="region of interest" description="Disordered" evidence="1">
    <location>
        <begin position="239"/>
        <end position="258"/>
    </location>
</feature>
<dbReference type="HOGENOM" id="CLU_376415_0_0_1"/>
<dbReference type="EMBL" id="GG692396">
    <property type="protein sequence ID" value="EER34861.1"/>
    <property type="molecule type" value="Genomic_DNA"/>
</dbReference>